<evidence type="ECO:0000256" key="2">
    <source>
        <dbReference type="PROSITE-ProRule" id="PRU00169"/>
    </source>
</evidence>
<keyword evidence="6" id="KW-1185">Reference proteome</keyword>
<dbReference type="InterPro" id="IPR046947">
    <property type="entry name" value="LytR-like"/>
</dbReference>
<evidence type="ECO:0000259" key="4">
    <source>
        <dbReference type="PROSITE" id="PS50930"/>
    </source>
</evidence>
<dbReference type="Pfam" id="PF00072">
    <property type="entry name" value="Response_reg"/>
    <property type="match status" value="1"/>
</dbReference>
<dbReference type="InterPro" id="IPR011006">
    <property type="entry name" value="CheY-like_superfamily"/>
</dbReference>
<name>A0A1L3F023_9GAMM</name>
<dbReference type="GO" id="GO:0003677">
    <property type="term" value="F:DNA binding"/>
    <property type="evidence" value="ECO:0007669"/>
    <property type="project" value="InterPro"/>
</dbReference>
<dbReference type="SUPFAM" id="SSF52172">
    <property type="entry name" value="CheY-like"/>
    <property type="match status" value="1"/>
</dbReference>
<dbReference type="Gene3D" id="2.40.50.1020">
    <property type="entry name" value="LytTr DNA-binding domain"/>
    <property type="match status" value="1"/>
</dbReference>
<dbReference type="InterPro" id="IPR001789">
    <property type="entry name" value="Sig_transdc_resp-reg_receiver"/>
</dbReference>
<dbReference type="Pfam" id="PF04397">
    <property type="entry name" value="LytTR"/>
    <property type="match status" value="1"/>
</dbReference>
<feature type="domain" description="HTH LytTR-type" evidence="4">
    <location>
        <begin position="147"/>
        <end position="251"/>
    </location>
</feature>
<feature type="domain" description="Response regulatory" evidence="3">
    <location>
        <begin position="4"/>
        <end position="117"/>
    </location>
</feature>
<evidence type="ECO:0000313" key="6">
    <source>
        <dbReference type="Proteomes" id="UP000182987"/>
    </source>
</evidence>
<feature type="modified residue" description="4-aspartylphosphate" evidence="2">
    <location>
        <position position="55"/>
    </location>
</feature>
<dbReference type="SMART" id="SM00448">
    <property type="entry name" value="REC"/>
    <property type="match status" value="1"/>
</dbReference>
<evidence type="ECO:0000256" key="1">
    <source>
        <dbReference type="ARBA" id="ARBA00023012"/>
    </source>
</evidence>
<keyword evidence="1" id="KW-0902">Two-component regulatory system</keyword>
<dbReference type="KEGG" id="lrz:BJI69_18555"/>
<dbReference type="PANTHER" id="PTHR37299">
    <property type="entry name" value="TRANSCRIPTIONAL REGULATOR-RELATED"/>
    <property type="match status" value="1"/>
</dbReference>
<proteinExistence type="predicted"/>
<dbReference type="AlphaFoldDB" id="A0A1L3F023"/>
<dbReference type="PROSITE" id="PS50110">
    <property type="entry name" value="RESPONSE_REGULATORY"/>
    <property type="match status" value="1"/>
</dbReference>
<dbReference type="Proteomes" id="UP000182987">
    <property type="component" value="Chromosome"/>
</dbReference>
<dbReference type="STRING" id="1440763.BJI69_18555"/>
<dbReference type="Gene3D" id="3.40.50.2300">
    <property type="match status" value="1"/>
</dbReference>
<dbReference type="GO" id="GO:0000156">
    <property type="term" value="F:phosphorelay response regulator activity"/>
    <property type="evidence" value="ECO:0007669"/>
    <property type="project" value="InterPro"/>
</dbReference>
<evidence type="ECO:0008006" key="7">
    <source>
        <dbReference type="Google" id="ProtNLM"/>
    </source>
</evidence>
<keyword evidence="2" id="KW-0597">Phosphoprotein</keyword>
<reference evidence="6" key="1">
    <citation type="submission" date="2016-09" db="EMBL/GenBank/DDBJ databases">
        <authorList>
            <person name="Lysoe E."/>
        </authorList>
    </citation>
    <scope>NUCLEOTIDE SEQUENCE [LARGE SCALE GENOMIC DNA]</scope>
    <source>
        <strain evidence="6">LJ96T</strain>
    </source>
</reference>
<gene>
    <name evidence="5" type="ORF">BJI69_18555</name>
</gene>
<dbReference type="EMBL" id="CP017480">
    <property type="protein sequence ID" value="APG06633.1"/>
    <property type="molecule type" value="Genomic_DNA"/>
</dbReference>
<dbReference type="SMART" id="SM00850">
    <property type="entry name" value="LytTR"/>
    <property type="match status" value="1"/>
</dbReference>
<evidence type="ECO:0000313" key="5">
    <source>
        <dbReference type="EMBL" id="APG06633.1"/>
    </source>
</evidence>
<sequence>MSLRTVVVDDEAPARAKLRRYLATAEGLEWVGEASDGIAAIDLIRRCRPDVVFLDISMPGMDGFAVLQALGEPLPAEIVFVTAHDTHAVRAFDVHAFDYLLKPVGPQRFDRLVARLRKLLVPSASLGVRMDGLLDALPPPAHYVERLLLPTGDSAELVHVDRIDRIESDRNYIDVYVEGTPRRLRGTLDAMQARLSPAHFVRINRSTVVRLDAIRELKPWPEGEQRLLLRDGARVTWTRRYLDQLPPGLALEI</sequence>
<dbReference type="PROSITE" id="PS50930">
    <property type="entry name" value="HTH_LYTTR"/>
    <property type="match status" value="1"/>
</dbReference>
<dbReference type="InterPro" id="IPR007492">
    <property type="entry name" value="LytTR_DNA-bd_dom"/>
</dbReference>
<protein>
    <recommendedName>
        <fullName evidence="7">DNA-binding response regulator</fullName>
    </recommendedName>
</protein>
<evidence type="ECO:0000259" key="3">
    <source>
        <dbReference type="PROSITE" id="PS50110"/>
    </source>
</evidence>
<accession>A0A1L3F023</accession>
<organism evidence="5 6">
    <name type="scientific">Luteibacter rhizovicinus DSM 16549</name>
    <dbReference type="NCBI Taxonomy" id="1440763"/>
    <lineage>
        <taxon>Bacteria</taxon>
        <taxon>Pseudomonadati</taxon>
        <taxon>Pseudomonadota</taxon>
        <taxon>Gammaproteobacteria</taxon>
        <taxon>Lysobacterales</taxon>
        <taxon>Rhodanobacteraceae</taxon>
        <taxon>Luteibacter</taxon>
    </lineage>
</organism>
<dbReference type="PANTHER" id="PTHR37299:SF1">
    <property type="entry name" value="STAGE 0 SPORULATION PROTEIN A HOMOLOG"/>
    <property type="match status" value="1"/>
</dbReference>